<accession>G2JBK5</accession>
<dbReference type="Proteomes" id="UP000054051">
    <property type="component" value="Unassembled WGS sequence"/>
</dbReference>
<reference evidence="3 4" key="1">
    <citation type="submission" date="2011-08" db="EMBL/GenBank/DDBJ databases">
        <title>The genome of the obligate endobacterium of an arbuscular mycorrhizal fungus reveals an interphylum network of nutritional interactions.</title>
        <authorList>
            <person name="Ghignone S."/>
            <person name="Salvioli A."/>
            <person name="Anca I."/>
            <person name="Lumini E."/>
            <person name="Ortu G."/>
            <person name="Petiti L."/>
            <person name="Cruveiller S."/>
            <person name="Bianciotto V."/>
            <person name="Piffanelli P."/>
            <person name="Lanfranco L."/>
            <person name="Bonfante P."/>
        </authorList>
    </citation>
    <scope>NUCLEOTIDE SEQUENCE [LARGE SCALE GENOMIC DNA]</scope>
    <source>
        <strain evidence="3 4">BEG34</strain>
    </source>
</reference>
<dbReference type="OrthoDB" id="784829at2"/>
<dbReference type="AlphaFoldDB" id="G2JBK5"/>
<evidence type="ECO:0000313" key="4">
    <source>
        <dbReference type="Proteomes" id="UP000054051"/>
    </source>
</evidence>
<evidence type="ECO:0000256" key="1">
    <source>
        <dbReference type="SAM" id="MobiDB-lite"/>
    </source>
</evidence>
<dbReference type="EMBL" id="CAFB01000069">
    <property type="protein sequence ID" value="CCD30159.1"/>
    <property type="molecule type" value="Genomic_DNA"/>
</dbReference>
<dbReference type="Pfam" id="PF06048">
    <property type="entry name" value="DUF927"/>
    <property type="match status" value="1"/>
</dbReference>
<dbReference type="InterPro" id="IPR009270">
    <property type="entry name" value="DUF927"/>
</dbReference>
<dbReference type="eggNOG" id="COG5519">
    <property type="taxonomic scope" value="Bacteria"/>
</dbReference>
<keyword evidence="4" id="KW-1185">Reference proteome</keyword>
<feature type="region of interest" description="Disordered" evidence="1">
    <location>
        <begin position="1"/>
        <end position="20"/>
    </location>
</feature>
<organism evidence="3 4">
    <name type="scientific">Candidatus Glomeribacter gigasporarum BEG34</name>
    <dbReference type="NCBI Taxonomy" id="1070319"/>
    <lineage>
        <taxon>Bacteria</taxon>
        <taxon>Pseudomonadati</taxon>
        <taxon>Pseudomonadota</taxon>
        <taxon>Betaproteobacteria</taxon>
        <taxon>Burkholderiales</taxon>
        <taxon>Burkholderiaceae</taxon>
        <taxon>Candidatus Glomeribacter</taxon>
    </lineage>
</organism>
<protein>
    <recommendedName>
        <fullName evidence="2">DUF927 domain-containing protein</fullName>
    </recommendedName>
</protein>
<comment type="caution">
    <text evidence="3">The sequence shown here is derived from an EMBL/GenBank/DDBJ whole genome shotgun (WGS) entry which is preliminary data.</text>
</comment>
<feature type="domain" description="DUF927" evidence="2">
    <location>
        <begin position="42"/>
        <end position="296"/>
    </location>
</feature>
<dbReference type="STRING" id="1070319.CAGGBEG34_40004"/>
<evidence type="ECO:0000313" key="3">
    <source>
        <dbReference type="EMBL" id="CCD30159.1"/>
    </source>
</evidence>
<name>G2JBK5_9BURK</name>
<sequence>MNPNPSHDNEAAPGISAHPQPSALFSVDEHGVFFQPEAGDPFRICAPLHVKALVRDAASENWGRLLEFRDADGHLHRWSMPMSLLKGGSDALRGELLRLGLEIAPSARAHRLLVEYLMRIQPSDRARCVQHTGWYRNAFVLPQDTLGTLDEIVLYQTHHPTPAYTQAGSLEDWQQHVACLCIGNSRLILAVSAAFAAPLIHLIGAESGGLHFVGASSSGKTTALRVAASVYGPRDTVCHWRATVNGLEAVASLHSDTLLILDELAQIDPKEAGEVAYLLANGRGKTRAGPAGKTRLSQDWRLLFLSAGEVSLAQHLRAGGKTIKQGQSVRLIDVPADAGAGTGLFENLHGCASGAAFSQRLQANACRYYGTAIRAFLATLTQPSDQPTAREQIKALTQAFLDEHLPQDAEGSIHRVCERFALIAAGGELASRYSVTGWPEQVAYRAAASCWQAWWTQQQNTETGAHAQILTQVRRFFEQKGERKFADWEADNPKMEHAAGFRRTENGQCLYYVLPSVFKQEVCAGLDVRLATQVLLDVGWLHPGPHEEPYRRERLPGWGRCRCYVVRLEP</sequence>
<evidence type="ECO:0000259" key="2">
    <source>
        <dbReference type="Pfam" id="PF06048"/>
    </source>
</evidence>
<proteinExistence type="predicted"/>
<gene>
    <name evidence="3" type="ORF">CAGGBEG34_40004</name>
</gene>